<keyword evidence="7" id="KW-0812">Transmembrane</keyword>
<dbReference type="GO" id="GO:0006308">
    <property type="term" value="P:DNA catabolic process"/>
    <property type="evidence" value="ECO:0007669"/>
    <property type="project" value="InterPro"/>
</dbReference>
<sequence>MTASSAINLILPSFNNVLKLVVLFLGKIIVMKNYFILLFLVSNFTFANDIYWSKTGHRVVGEVAEQHLTKKAKRAIEDLLEGESLAAVANFADEIKSDRAYRKFSAWHYVNIPFGKIYAEIEKNEYGDLVQGVNTCIEVIKDENSSKEDKAFYLKFLVHLIGDLHQPMHVGRAEDKGGNDVQLQWFGKGTNLHRVWDSNMIDENGMSFTELATEYPEMSKQQIKFLQSGSLLDWVEESHLLAEQVYASVETGEKLSYRYSYDWWHTVEDQLQKGGVRLAAVLNETFK</sequence>
<dbReference type="Gene3D" id="1.10.575.10">
    <property type="entry name" value="P1 Nuclease"/>
    <property type="match status" value="1"/>
</dbReference>
<dbReference type="CDD" id="cd11010">
    <property type="entry name" value="S1-P1_nuclease"/>
    <property type="match status" value="1"/>
</dbReference>
<keyword evidence="5" id="KW-1015">Disulfide bond</keyword>
<accession>A0A1N6XQ45</accession>
<keyword evidence="7" id="KW-0472">Membrane</keyword>
<evidence type="ECO:0000256" key="5">
    <source>
        <dbReference type="ARBA" id="ARBA00023157"/>
    </source>
</evidence>
<dbReference type="PANTHER" id="PTHR33146">
    <property type="entry name" value="ENDONUCLEASE 4"/>
    <property type="match status" value="1"/>
</dbReference>
<dbReference type="Pfam" id="PF02265">
    <property type="entry name" value="S1-P1_nuclease"/>
    <property type="match status" value="1"/>
</dbReference>
<dbReference type="PANTHER" id="PTHR33146:SF26">
    <property type="entry name" value="ENDONUCLEASE 4"/>
    <property type="match status" value="1"/>
</dbReference>
<evidence type="ECO:0000313" key="8">
    <source>
        <dbReference type="EMBL" id="SIR04443.1"/>
    </source>
</evidence>
<evidence type="ECO:0000313" key="9">
    <source>
        <dbReference type="Proteomes" id="UP000186953"/>
    </source>
</evidence>
<dbReference type="GO" id="GO:0046872">
    <property type="term" value="F:metal ion binding"/>
    <property type="evidence" value="ECO:0007669"/>
    <property type="project" value="UniProtKB-KW"/>
</dbReference>
<protein>
    <submittedName>
        <fullName evidence="8">S1/P1 Nuclease</fullName>
    </submittedName>
</protein>
<dbReference type="STRING" id="228959.SAMN05421797_105209"/>
<feature type="transmembrane region" description="Helical" evidence="7">
    <location>
        <begin position="20"/>
        <end position="41"/>
    </location>
</feature>
<evidence type="ECO:0000256" key="2">
    <source>
        <dbReference type="ARBA" id="ARBA00022723"/>
    </source>
</evidence>
<keyword evidence="7" id="KW-1133">Transmembrane helix</keyword>
<dbReference type="EMBL" id="FTMA01000005">
    <property type="protein sequence ID" value="SIR04443.1"/>
    <property type="molecule type" value="Genomic_DNA"/>
</dbReference>
<gene>
    <name evidence="8" type="ORF">SAMN05421797_105209</name>
</gene>
<dbReference type="AlphaFoldDB" id="A0A1N6XQ45"/>
<keyword evidence="4" id="KW-0378">Hydrolase</keyword>
<evidence type="ECO:0000256" key="3">
    <source>
        <dbReference type="ARBA" id="ARBA00022759"/>
    </source>
</evidence>
<evidence type="ECO:0000256" key="7">
    <source>
        <dbReference type="SAM" id="Phobius"/>
    </source>
</evidence>
<keyword evidence="2" id="KW-0479">Metal-binding</keyword>
<dbReference type="GO" id="GO:0016788">
    <property type="term" value="F:hydrolase activity, acting on ester bonds"/>
    <property type="evidence" value="ECO:0007669"/>
    <property type="project" value="InterPro"/>
</dbReference>
<proteinExistence type="predicted"/>
<evidence type="ECO:0000256" key="1">
    <source>
        <dbReference type="ARBA" id="ARBA00022722"/>
    </source>
</evidence>
<evidence type="ECO:0000256" key="6">
    <source>
        <dbReference type="ARBA" id="ARBA00023180"/>
    </source>
</evidence>
<dbReference type="GO" id="GO:0004519">
    <property type="term" value="F:endonuclease activity"/>
    <property type="evidence" value="ECO:0007669"/>
    <property type="project" value="UniProtKB-KW"/>
</dbReference>
<keyword evidence="6" id="KW-0325">Glycoprotein</keyword>
<dbReference type="SUPFAM" id="SSF48537">
    <property type="entry name" value="Phospholipase C/P1 nuclease"/>
    <property type="match status" value="1"/>
</dbReference>
<organism evidence="8 9">
    <name type="scientific">Maribacter ulvicola</name>
    <dbReference type="NCBI Taxonomy" id="228959"/>
    <lineage>
        <taxon>Bacteria</taxon>
        <taxon>Pseudomonadati</taxon>
        <taxon>Bacteroidota</taxon>
        <taxon>Flavobacteriia</taxon>
        <taxon>Flavobacteriales</taxon>
        <taxon>Flavobacteriaceae</taxon>
        <taxon>Maribacter</taxon>
    </lineage>
</organism>
<dbReference type="Proteomes" id="UP000186953">
    <property type="component" value="Unassembled WGS sequence"/>
</dbReference>
<name>A0A1N6XQ45_9FLAO</name>
<dbReference type="InterPro" id="IPR008947">
    <property type="entry name" value="PLipase_C/P1_nuclease_dom_sf"/>
</dbReference>
<evidence type="ECO:0000256" key="4">
    <source>
        <dbReference type="ARBA" id="ARBA00022801"/>
    </source>
</evidence>
<dbReference type="InterPro" id="IPR003154">
    <property type="entry name" value="S1/P1nuclease"/>
</dbReference>
<keyword evidence="9" id="KW-1185">Reference proteome</keyword>
<keyword evidence="3" id="KW-0255">Endonuclease</keyword>
<keyword evidence="1" id="KW-0540">Nuclease</keyword>
<reference evidence="9" key="1">
    <citation type="submission" date="2017-01" db="EMBL/GenBank/DDBJ databases">
        <authorList>
            <person name="Varghese N."/>
            <person name="Submissions S."/>
        </authorList>
    </citation>
    <scope>NUCLEOTIDE SEQUENCE [LARGE SCALE GENOMIC DNA]</scope>
    <source>
        <strain evidence="9">DSM 15366</strain>
    </source>
</reference>
<dbReference type="GO" id="GO:0003676">
    <property type="term" value="F:nucleic acid binding"/>
    <property type="evidence" value="ECO:0007669"/>
    <property type="project" value="InterPro"/>
</dbReference>